<feature type="region of interest" description="Disordered" evidence="1">
    <location>
        <begin position="131"/>
        <end position="154"/>
    </location>
</feature>
<reference evidence="2" key="1">
    <citation type="submission" date="2018-11" db="EMBL/GenBank/DDBJ databases">
        <authorList>
            <consortium name="Pathogen Informatics"/>
        </authorList>
    </citation>
    <scope>NUCLEOTIDE SEQUENCE</scope>
</reference>
<comment type="caution">
    <text evidence="2">The sequence shown here is derived from an EMBL/GenBank/DDBJ whole genome shotgun (WGS) entry which is preliminary data.</text>
</comment>
<proteinExistence type="predicted"/>
<evidence type="ECO:0000313" key="2">
    <source>
        <dbReference type="EMBL" id="VEL11034.1"/>
    </source>
</evidence>
<dbReference type="Proteomes" id="UP000784294">
    <property type="component" value="Unassembled WGS sequence"/>
</dbReference>
<feature type="compositionally biased region" description="Low complexity" evidence="1">
    <location>
        <begin position="132"/>
        <end position="142"/>
    </location>
</feature>
<dbReference type="AlphaFoldDB" id="A0A448WG87"/>
<feature type="non-terminal residue" evidence="2">
    <location>
        <position position="154"/>
    </location>
</feature>
<accession>A0A448WG87</accession>
<protein>
    <submittedName>
        <fullName evidence="2">Uncharacterized protein</fullName>
    </submittedName>
</protein>
<keyword evidence="3" id="KW-1185">Reference proteome</keyword>
<sequence>MTSLSNVGFDTAGSPINGERIAHQACHMTSDRIPYSTQMTVSPPFTSVRSAFHCQQAMEAASILSPEQDTHVPTSPRPLINGLVSRPLRHIIPASTSHLALKPMAFAYCPSLSQPAELPPSTEGTRLEQLEVPGQSSLSQLSVPPPPLRKGSRL</sequence>
<name>A0A448WG87_9PLAT</name>
<gene>
    <name evidence="2" type="ORF">PXEA_LOCUS4474</name>
</gene>
<organism evidence="2 3">
    <name type="scientific">Protopolystoma xenopodis</name>
    <dbReference type="NCBI Taxonomy" id="117903"/>
    <lineage>
        <taxon>Eukaryota</taxon>
        <taxon>Metazoa</taxon>
        <taxon>Spiralia</taxon>
        <taxon>Lophotrochozoa</taxon>
        <taxon>Platyhelminthes</taxon>
        <taxon>Monogenea</taxon>
        <taxon>Polyopisthocotylea</taxon>
        <taxon>Polystomatidea</taxon>
        <taxon>Polystomatidae</taxon>
        <taxon>Protopolystoma</taxon>
    </lineage>
</organism>
<evidence type="ECO:0000313" key="3">
    <source>
        <dbReference type="Proteomes" id="UP000784294"/>
    </source>
</evidence>
<dbReference type="EMBL" id="CAAALY010010659">
    <property type="protein sequence ID" value="VEL11034.1"/>
    <property type="molecule type" value="Genomic_DNA"/>
</dbReference>
<evidence type="ECO:0000256" key="1">
    <source>
        <dbReference type="SAM" id="MobiDB-lite"/>
    </source>
</evidence>